<evidence type="ECO:0000313" key="2">
    <source>
        <dbReference type="Proteomes" id="UP000800200"/>
    </source>
</evidence>
<dbReference type="Proteomes" id="UP000800200">
    <property type="component" value="Unassembled WGS sequence"/>
</dbReference>
<dbReference type="OrthoDB" id="407617at2759"/>
<reference evidence="1" key="1">
    <citation type="journal article" date="2020" name="Stud. Mycol.">
        <title>101 Dothideomycetes genomes: a test case for predicting lifestyles and emergence of pathogens.</title>
        <authorList>
            <person name="Haridas S."/>
            <person name="Albert R."/>
            <person name="Binder M."/>
            <person name="Bloem J."/>
            <person name="Labutti K."/>
            <person name="Salamov A."/>
            <person name="Andreopoulos B."/>
            <person name="Baker S."/>
            <person name="Barry K."/>
            <person name="Bills G."/>
            <person name="Bluhm B."/>
            <person name="Cannon C."/>
            <person name="Castanera R."/>
            <person name="Culley D."/>
            <person name="Daum C."/>
            <person name="Ezra D."/>
            <person name="Gonzalez J."/>
            <person name="Henrissat B."/>
            <person name="Kuo A."/>
            <person name="Liang C."/>
            <person name="Lipzen A."/>
            <person name="Lutzoni F."/>
            <person name="Magnuson J."/>
            <person name="Mondo S."/>
            <person name="Nolan M."/>
            <person name="Ohm R."/>
            <person name="Pangilinan J."/>
            <person name="Park H.-J."/>
            <person name="Ramirez L."/>
            <person name="Alfaro M."/>
            <person name="Sun H."/>
            <person name="Tritt A."/>
            <person name="Yoshinaga Y."/>
            <person name="Zwiers L.-H."/>
            <person name="Turgeon B."/>
            <person name="Goodwin S."/>
            <person name="Spatafora J."/>
            <person name="Crous P."/>
            <person name="Grigoriev I."/>
        </authorList>
    </citation>
    <scope>NUCLEOTIDE SEQUENCE</scope>
    <source>
        <strain evidence="1">CBS 207.26</strain>
    </source>
</reference>
<evidence type="ECO:0000313" key="1">
    <source>
        <dbReference type="EMBL" id="KAF2195217.1"/>
    </source>
</evidence>
<dbReference type="AlphaFoldDB" id="A0A6A6ESU2"/>
<dbReference type="EMBL" id="ML994610">
    <property type="protein sequence ID" value="KAF2195217.1"/>
    <property type="molecule type" value="Genomic_DNA"/>
</dbReference>
<accession>A0A6A6ESU2</accession>
<protein>
    <submittedName>
        <fullName evidence="1">Uncharacterized protein</fullName>
    </submittedName>
</protein>
<organism evidence="1 2">
    <name type="scientific">Zopfia rhizophila CBS 207.26</name>
    <dbReference type="NCBI Taxonomy" id="1314779"/>
    <lineage>
        <taxon>Eukaryota</taxon>
        <taxon>Fungi</taxon>
        <taxon>Dikarya</taxon>
        <taxon>Ascomycota</taxon>
        <taxon>Pezizomycotina</taxon>
        <taxon>Dothideomycetes</taxon>
        <taxon>Dothideomycetes incertae sedis</taxon>
        <taxon>Zopfiaceae</taxon>
        <taxon>Zopfia</taxon>
    </lineage>
</organism>
<proteinExistence type="predicted"/>
<gene>
    <name evidence="1" type="ORF">K469DRAFT_698783</name>
</gene>
<name>A0A6A6ESU2_9PEZI</name>
<keyword evidence="2" id="KW-1185">Reference proteome</keyword>
<sequence length="81" mass="9648">MKRRLNLPFHEIARVLGSRVFGLKTFEVDLERVLQRLEQLAQDEWKADKSVDVREYYVRRLMVALGGQKRLFSVEIQESKK</sequence>